<dbReference type="SUPFAM" id="SSF46785">
    <property type="entry name" value="Winged helix' DNA-binding domain"/>
    <property type="match status" value="1"/>
</dbReference>
<evidence type="ECO:0008006" key="4">
    <source>
        <dbReference type="Google" id="ProtNLM"/>
    </source>
</evidence>
<protein>
    <recommendedName>
        <fullName evidence="4">Transcriptional regulator</fullName>
    </recommendedName>
</protein>
<proteinExistence type="predicted"/>
<dbReference type="InterPro" id="IPR036388">
    <property type="entry name" value="WH-like_DNA-bd_sf"/>
</dbReference>
<comment type="caution">
    <text evidence="2">The sequence shown here is derived from an EMBL/GenBank/DDBJ whole genome shotgun (WGS) entry which is preliminary data.</text>
</comment>
<keyword evidence="3" id="KW-1185">Reference proteome</keyword>
<dbReference type="Pfam" id="PF12840">
    <property type="entry name" value="HTH_20"/>
    <property type="match status" value="1"/>
</dbReference>
<dbReference type="Gene3D" id="1.10.10.10">
    <property type="entry name" value="Winged helix-like DNA-binding domain superfamily/Winged helix DNA-binding domain"/>
    <property type="match status" value="1"/>
</dbReference>
<evidence type="ECO:0000313" key="2">
    <source>
        <dbReference type="EMBL" id="GED61341.1"/>
    </source>
</evidence>
<dbReference type="EMBL" id="BJOL01000044">
    <property type="protein sequence ID" value="GED61341.1"/>
    <property type="molecule type" value="Genomic_DNA"/>
</dbReference>
<name>A0ABQ0TDG8_9BACL</name>
<dbReference type="InterPro" id="IPR036390">
    <property type="entry name" value="WH_DNA-bd_sf"/>
</dbReference>
<evidence type="ECO:0000256" key="1">
    <source>
        <dbReference type="ARBA" id="ARBA00023125"/>
    </source>
</evidence>
<reference evidence="2 3" key="1">
    <citation type="submission" date="2019-06" db="EMBL/GenBank/DDBJ databases">
        <title>Whole genome shotgun sequence of Brevibacillus formosus NBRC 15716.</title>
        <authorList>
            <person name="Hosoyama A."/>
            <person name="Uohara A."/>
            <person name="Ohji S."/>
            <person name="Ichikawa N."/>
        </authorList>
    </citation>
    <scope>NUCLEOTIDE SEQUENCE [LARGE SCALE GENOMIC DNA]</scope>
    <source>
        <strain evidence="2 3">NBRC 15716</strain>
    </source>
</reference>
<accession>A0ABQ0TDG8</accession>
<dbReference type="Gene3D" id="6.10.140.2180">
    <property type="match status" value="1"/>
</dbReference>
<sequence length="244" mass="28200">MLACKVNAGAACPTAVKLFPPLDNILFLLVPFYHNLVVTSSAYKLRFDPEALKSLAIAERVKILELFEDLEPRTAKQIATELGENAARLHYHVKELVRVGLLEQVDTRVKGSIVEKYYEPVAKVIQVKLQLMIEENAQQLSDVMFTPFRTTEKDLMRTLNRFVASDQDVRKEYQNTFAYNLTEFYLSQDERNQFVEDISELLQKYKGFKKESGRRKFKFFDILFPLTPAEPTDDVDDPFDDSDE</sequence>
<gene>
    <name evidence="2" type="ORF">BFO01nite_54730</name>
</gene>
<evidence type="ECO:0000313" key="3">
    <source>
        <dbReference type="Proteomes" id="UP000319498"/>
    </source>
</evidence>
<keyword evidence="1" id="KW-0238">DNA-binding</keyword>
<dbReference type="Proteomes" id="UP000319498">
    <property type="component" value="Unassembled WGS sequence"/>
</dbReference>
<dbReference type="CDD" id="cd00090">
    <property type="entry name" value="HTH_ARSR"/>
    <property type="match status" value="1"/>
</dbReference>
<organism evidence="2 3">
    <name type="scientific">Brevibacillus formosus</name>
    <dbReference type="NCBI Taxonomy" id="54913"/>
    <lineage>
        <taxon>Bacteria</taxon>
        <taxon>Bacillati</taxon>
        <taxon>Bacillota</taxon>
        <taxon>Bacilli</taxon>
        <taxon>Bacillales</taxon>
        <taxon>Paenibacillaceae</taxon>
        <taxon>Brevibacillus</taxon>
    </lineage>
</organism>
<dbReference type="InterPro" id="IPR011991">
    <property type="entry name" value="ArsR-like_HTH"/>
</dbReference>